<keyword evidence="15" id="KW-1185">Reference proteome</keyword>
<dbReference type="EC" id="2.5.1.59" evidence="3"/>
<proteinExistence type="inferred from homology"/>
<evidence type="ECO:0000256" key="9">
    <source>
        <dbReference type="ARBA" id="ARBA00040965"/>
    </source>
</evidence>
<evidence type="ECO:0000256" key="8">
    <source>
        <dbReference type="ARBA" id="ARBA00022842"/>
    </source>
</evidence>
<dbReference type="Pfam" id="PF01239">
    <property type="entry name" value="PPTA"/>
    <property type="match status" value="5"/>
</dbReference>
<evidence type="ECO:0000256" key="6">
    <source>
        <dbReference type="ARBA" id="ARBA00022679"/>
    </source>
</evidence>
<dbReference type="GO" id="GO:0004662">
    <property type="term" value="F:CAAX-protein geranylgeranyltransferase activity"/>
    <property type="evidence" value="ECO:0007669"/>
    <property type="project" value="UniProtKB-EC"/>
</dbReference>
<dbReference type="SUPFAM" id="SSF48439">
    <property type="entry name" value="Protein prenylyltransferase"/>
    <property type="match status" value="1"/>
</dbReference>
<keyword evidence="7" id="KW-0677">Repeat</keyword>
<organism evidence="14 15">
    <name type="scientific">Symbiochloris irregularis</name>
    <dbReference type="NCBI Taxonomy" id="706552"/>
    <lineage>
        <taxon>Eukaryota</taxon>
        <taxon>Viridiplantae</taxon>
        <taxon>Chlorophyta</taxon>
        <taxon>core chlorophytes</taxon>
        <taxon>Trebouxiophyceae</taxon>
        <taxon>Trebouxiales</taxon>
        <taxon>Trebouxiaceae</taxon>
        <taxon>Symbiochloris</taxon>
    </lineage>
</organism>
<dbReference type="GO" id="GO:0004660">
    <property type="term" value="F:protein farnesyltransferase activity"/>
    <property type="evidence" value="ECO:0007669"/>
    <property type="project" value="UniProtKB-EC"/>
</dbReference>
<reference evidence="14 15" key="1">
    <citation type="journal article" date="2024" name="Nat. Commun.">
        <title>Phylogenomics reveals the evolutionary origins of lichenization in chlorophyte algae.</title>
        <authorList>
            <person name="Puginier C."/>
            <person name="Libourel C."/>
            <person name="Otte J."/>
            <person name="Skaloud P."/>
            <person name="Haon M."/>
            <person name="Grisel S."/>
            <person name="Petersen M."/>
            <person name="Berrin J.G."/>
            <person name="Delaux P.M."/>
            <person name="Dal Grande F."/>
            <person name="Keller J."/>
        </authorList>
    </citation>
    <scope>NUCLEOTIDE SEQUENCE [LARGE SCALE GENOMIC DNA]</scope>
    <source>
        <strain evidence="14 15">SAG 2036</strain>
    </source>
</reference>
<evidence type="ECO:0000256" key="10">
    <source>
        <dbReference type="ARBA" id="ARBA00041392"/>
    </source>
</evidence>
<evidence type="ECO:0000256" key="1">
    <source>
        <dbReference type="ARBA" id="ARBA00001946"/>
    </source>
</evidence>
<sequence>MPRVSAPANPEALVNELSQKVNTQKAEMEKAIVTSVLVQLREACKGLETDNWIKAKAQAIPVVSIGYSLQDAETLSCFYTVLEDSEISLRVHHLTEEVIRINQAHYSAWAWRWQCFEALLSDHSELLEQELRFLQDIATLNAKNYQLWNYRRRFAQFCRADHAEAELEFAHACLVEDAKNYHAWAHRQAVVAMAGLWQAELQYTGEVLEEDVRNNSAWSQRFFVLSAQPDRIGDRVLAEANFTSQKLHLVPHNMSAWNYLLGLLKVSAGPANMHQICLDICRQVLQGSPDCAPAKASQAVILQAQPQ</sequence>
<comment type="cofactor">
    <cofactor evidence="1">
        <name>Mg(2+)</name>
        <dbReference type="ChEBI" id="CHEBI:18420"/>
    </cofactor>
</comment>
<evidence type="ECO:0000313" key="15">
    <source>
        <dbReference type="Proteomes" id="UP001465755"/>
    </source>
</evidence>
<keyword evidence="8" id="KW-0460">Magnesium</keyword>
<evidence type="ECO:0000256" key="4">
    <source>
        <dbReference type="ARBA" id="ARBA00012702"/>
    </source>
</evidence>
<comment type="caution">
    <text evidence="14">The sequence shown here is derived from an EMBL/GenBank/DDBJ whole genome shotgun (WGS) entry which is preliminary data.</text>
</comment>
<evidence type="ECO:0000256" key="12">
    <source>
        <dbReference type="ARBA" id="ARBA00043086"/>
    </source>
</evidence>
<dbReference type="EMBL" id="JALJOQ010000044">
    <property type="protein sequence ID" value="KAK9805317.1"/>
    <property type="molecule type" value="Genomic_DNA"/>
</dbReference>
<protein>
    <recommendedName>
        <fullName evidence="9">Protein farnesyltransferase/geranylgeranyltransferase type-1 subunit alpha</fullName>
        <ecNumber evidence="4">2.5.1.58</ecNumber>
        <ecNumber evidence="3">2.5.1.59</ecNumber>
    </recommendedName>
    <alternativeName>
        <fullName evidence="12">CAAX farnesyltransferase subunit alpha</fullName>
    </alternativeName>
    <alternativeName>
        <fullName evidence="11">FTase-alpha</fullName>
    </alternativeName>
    <alternativeName>
        <fullName evidence="10">Ras proteins prenyltransferase subunit alpha</fullName>
    </alternativeName>
    <alternativeName>
        <fullName evidence="13">Type I protein geranyl-geranyltransferase subunit alpha</fullName>
    </alternativeName>
</protein>
<dbReference type="GO" id="GO:0005965">
    <property type="term" value="C:protein farnesyltransferase complex"/>
    <property type="evidence" value="ECO:0007669"/>
    <property type="project" value="TreeGrafter"/>
</dbReference>
<comment type="similarity">
    <text evidence="2">Belongs to the protein prenyltransferase subunit alpha family.</text>
</comment>
<evidence type="ECO:0000256" key="13">
    <source>
        <dbReference type="ARBA" id="ARBA00043219"/>
    </source>
</evidence>
<dbReference type="PANTHER" id="PTHR11129:SF1">
    <property type="entry name" value="PROTEIN FARNESYLTRANSFERASE_GERANYLGERANYLTRANSFERASE TYPE-1 SUBUNIT ALPHA"/>
    <property type="match status" value="1"/>
</dbReference>
<evidence type="ECO:0000313" key="14">
    <source>
        <dbReference type="EMBL" id="KAK9805317.1"/>
    </source>
</evidence>
<evidence type="ECO:0000256" key="5">
    <source>
        <dbReference type="ARBA" id="ARBA00022602"/>
    </source>
</evidence>
<dbReference type="PANTHER" id="PTHR11129">
    <property type="entry name" value="PROTEIN FARNESYLTRANSFERASE ALPHA SUBUNIT/RAB GERANYLGERANYL TRANSFERASE ALPHA SUBUNIT"/>
    <property type="match status" value="1"/>
</dbReference>
<dbReference type="EC" id="2.5.1.58" evidence="4"/>
<dbReference type="AlphaFoldDB" id="A0AAW1PBA7"/>
<gene>
    <name evidence="14" type="ORF">WJX73_001496</name>
</gene>
<accession>A0AAW1PBA7</accession>
<evidence type="ECO:0000256" key="3">
    <source>
        <dbReference type="ARBA" id="ARBA00012700"/>
    </source>
</evidence>
<dbReference type="PROSITE" id="PS51147">
    <property type="entry name" value="PFTA"/>
    <property type="match status" value="3"/>
</dbReference>
<name>A0AAW1PBA7_9CHLO</name>
<evidence type="ECO:0000256" key="2">
    <source>
        <dbReference type="ARBA" id="ARBA00006734"/>
    </source>
</evidence>
<keyword evidence="5" id="KW-0637">Prenyltransferase</keyword>
<dbReference type="Proteomes" id="UP001465755">
    <property type="component" value="Unassembled WGS sequence"/>
</dbReference>
<dbReference type="InterPro" id="IPR002088">
    <property type="entry name" value="Prenyl_trans_a"/>
</dbReference>
<evidence type="ECO:0000256" key="7">
    <source>
        <dbReference type="ARBA" id="ARBA00022737"/>
    </source>
</evidence>
<dbReference type="Gene3D" id="1.25.40.120">
    <property type="entry name" value="Protein prenylyltransferase"/>
    <property type="match status" value="1"/>
</dbReference>
<dbReference type="GO" id="GO:0005953">
    <property type="term" value="C:CAAX-protein geranylgeranyltransferase complex"/>
    <property type="evidence" value="ECO:0007669"/>
    <property type="project" value="TreeGrafter"/>
</dbReference>
<keyword evidence="6" id="KW-0808">Transferase</keyword>
<evidence type="ECO:0000256" key="11">
    <source>
        <dbReference type="ARBA" id="ARBA00042436"/>
    </source>
</evidence>